<organism evidence="1 2">
    <name type="scientific">Sclerotinia sclerotiorum (strain ATCC 18683 / 1980 / Ss-1)</name>
    <name type="common">White mold</name>
    <name type="synonym">Whetzelinia sclerotiorum</name>
    <dbReference type="NCBI Taxonomy" id="665079"/>
    <lineage>
        <taxon>Eukaryota</taxon>
        <taxon>Fungi</taxon>
        <taxon>Dikarya</taxon>
        <taxon>Ascomycota</taxon>
        <taxon>Pezizomycotina</taxon>
        <taxon>Leotiomycetes</taxon>
        <taxon>Helotiales</taxon>
        <taxon>Sclerotiniaceae</taxon>
        <taxon>Sclerotinia</taxon>
    </lineage>
</organism>
<proteinExistence type="predicted"/>
<sequence>MYNIKRMGDIGEPCGSPHSMFVLGPVVPSRRTWMVLRVTKEDNHLVRLGAQPCSRSLRIRRPGRTASKAPLISRVSNEAEPFKLSACSTSWVRQVVRSTEDLRGRAPNWCVERTLWEIEVQDICRAINRSSPLPRTESRAMGLYDLGEERSALLGLGMIARIALRKDFG</sequence>
<accession>A7EW16</accession>
<keyword evidence="1" id="KW-0695">RNA-directed DNA polymerase</keyword>
<keyword evidence="1" id="KW-0548">Nucleotidyltransferase</keyword>
<name>A7EW16_SCLS1</name>
<dbReference type="GeneID" id="5485673"/>
<keyword evidence="2" id="KW-1185">Reference proteome</keyword>
<dbReference type="AlphaFoldDB" id="A7EW16"/>
<dbReference type="eggNOG" id="ENOG502TG77">
    <property type="taxonomic scope" value="Eukaryota"/>
</dbReference>
<protein>
    <submittedName>
        <fullName evidence="1">Reverse transcriptase</fullName>
    </submittedName>
</protein>
<dbReference type="EMBL" id="CH476633">
    <property type="protein sequence ID" value="EDN93658.1"/>
    <property type="molecule type" value="Genomic_DNA"/>
</dbReference>
<dbReference type="Proteomes" id="UP000001312">
    <property type="component" value="Unassembled WGS sequence"/>
</dbReference>
<dbReference type="KEGG" id="ssl:SS1G_09525"/>
<dbReference type="InParanoid" id="A7EW16"/>
<gene>
    <name evidence="1" type="ORF">SS1G_09525</name>
</gene>
<dbReference type="RefSeq" id="XP_001589803.1">
    <property type="nucleotide sequence ID" value="XM_001589753.1"/>
</dbReference>
<dbReference type="OMA" id="CCGLMIS"/>
<reference evidence="2" key="1">
    <citation type="journal article" date="2011" name="PLoS Genet.">
        <title>Genomic analysis of the necrotrophic fungal pathogens Sclerotinia sclerotiorum and Botrytis cinerea.</title>
        <authorList>
            <person name="Amselem J."/>
            <person name="Cuomo C.A."/>
            <person name="van Kan J.A."/>
            <person name="Viaud M."/>
            <person name="Benito E.P."/>
            <person name="Couloux A."/>
            <person name="Coutinho P.M."/>
            <person name="de Vries R.P."/>
            <person name="Dyer P.S."/>
            <person name="Fillinger S."/>
            <person name="Fournier E."/>
            <person name="Gout L."/>
            <person name="Hahn M."/>
            <person name="Kohn L."/>
            <person name="Lapalu N."/>
            <person name="Plummer K.M."/>
            <person name="Pradier J.M."/>
            <person name="Quevillon E."/>
            <person name="Sharon A."/>
            <person name="Simon A."/>
            <person name="ten Have A."/>
            <person name="Tudzynski B."/>
            <person name="Tudzynski P."/>
            <person name="Wincker P."/>
            <person name="Andrew M."/>
            <person name="Anthouard V."/>
            <person name="Beever R.E."/>
            <person name="Beffa R."/>
            <person name="Benoit I."/>
            <person name="Bouzid O."/>
            <person name="Brault B."/>
            <person name="Chen Z."/>
            <person name="Choquer M."/>
            <person name="Collemare J."/>
            <person name="Cotton P."/>
            <person name="Danchin E.G."/>
            <person name="Da Silva C."/>
            <person name="Gautier A."/>
            <person name="Giraud C."/>
            <person name="Giraud T."/>
            <person name="Gonzalez C."/>
            <person name="Grossetete S."/>
            <person name="Guldener U."/>
            <person name="Henrissat B."/>
            <person name="Howlett B.J."/>
            <person name="Kodira C."/>
            <person name="Kretschmer M."/>
            <person name="Lappartient A."/>
            <person name="Leroch M."/>
            <person name="Levis C."/>
            <person name="Mauceli E."/>
            <person name="Neuveglise C."/>
            <person name="Oeser B."/>
            <person name="Pearson M."/>
            <person name="Poulain J."/>
            <person name="Poussereau N."/>
            <person name="Quesneville H."/>
            <person name="Rascle C."/>
            <person name="Schumacher J."/>
            <person name="Segurens B."/>
            <person name="Sexton A."/>
            <person name="Silva E."/>
            <person name="Sirven C."/>
            <person name="Soanes D.M."/>
            <person name="Talbot N.J."/>
            <person name="Templeton M."/>
            <person name="Yandava C."/>
            <person name="Yarden O."/>
            <person name="Zeng Q."/>
            <person name="Rollins J.A."/>
            <person name="Lebrun M.H."/>
            <person name="Dickman M."/>
        </authorList>
    </citation>
    <scope>NUCLEOTIDE SEQUENCE [LARGE SCALE GENOMIC DNA]</scope>
    <source>
        <strain evidence="2">ATCC 18683 / 1980 / Ss-1</strain>
    </source>
</reference>
<keyword evidence="1" id="KW-0808">Transferase</keyword>
<evidence type="ECO:0000313" key="1">
    <source>
        <dbReference type="EMBL" id="EDN93658.1"/>
    </source>
</evidence>
<dbReference type="GO" id="GO:0003964">
    <property type="term" value="F:RNA-directed DNA polymerase activity"/>
    <property type="evidence" value="ECO:0007669"/>
    <property type="project" value="UniProtKB-KW"/>
</dbReference>
<dbReference type="HOGENOM" id="CLU_1579457_0_0_1"/>
<evidence type="ECO:0000313" key="2">
    <source>
        <dbReference type="Proteomes" id="UP000001312"/>
    </source>
</evidence>